<comment type="caution">
    <text evidence="3">The sequence shown here is derived from an EMBL/GenBank/DDBJ whole genome shotgun (WGS) entry which is preliminary data.</text>
</comment>
<feature type="compositionally biased region" description="Low complexity" evidence="1">
    <location>
        <begin position="187"/>
        <end position="221"/>
    </location>
</feature>
<keyword evidence="3" id="KW-0808">Transferase</keyword>
<evidence type="ECO:0000313" key="3">
    <source>
        <dbReference type="EMBL" id="TQN45414.1"/>
    </source>
</evidence>
<feature type="domain" description="Phospholipid/glycerol acyltransferase" evidence="2">
    <location>
        <begin position="444"/>
        <end position="563"/>
    </location>
</feature>
<dbReference type="Pfam" id="PF01553">
    <property type="entry name" value="Acyltransferase"/>
    <property type="match status" value="1"/>
</dbReference>
<feature type="compositionally biased region" description="Low complexity" evidence="1">
    <location>
        <begin position="24"/>
        <end position="47"/>
    </location>
</feature>
<dbReference type="PANTHER" id="PTHR22753">
    <property type="entry name" value="TRANSMEMBRANE PROTEIN 68"/>
    <property type="match status" value="1"/>
</dbReference>
<feature type="compositionally biased region" description="Low complexity" evidence="1">
    <location>
        <begin position="157"/>
        <end position="169"/>
    </location>
</feature>
<dbReference type="RefSeq" id="WP_246070349.1">
    <property type="nucleotide sequence ID" value="NZ_BAAAQC010000013.1"/>
</dbReference>
<dbReference type="AlphaFoldDB" id="A0A543PMW5"/>
<gene>
    <name evidence="3" type="ORF">FHX52_4654</name>
</gene>
<evidence type="ECO:0000259" key="2">
    <source>
        <dbReference type="SMART" id="SM00563"/>
    </source>
</evidence>
<name>A0A543PMW5_9MICO</name>
<evidence type="ECO:0000313" key="4">
    <source>
        <dbReference type="Proteomes" id="UP000320085"/>
    </source>
</evidence>
<dbReference type="PANTHER" id="PTHR22753:SF14">
    <property type="entry name" value="MONOACYLGLYCEROL_DIACYLGLYCEROL O-ACYLTRANSFERASE"/>
    <property type="match status" value="1"/>
</dbReference>
<dbReference type="CDD" id="cd07987">
    <property type="entry name" value="LPLAT_MGAT-like"/>
    <property type="match status" value="1"/>
</dbReference>
<protein>
    <submittedName>
        <fullName evidence="3">1-acyl-sn-glycerol-3-phosphate acyltransferase</fullName>
    </submittedName>
</protein>
<organism evidence="3 4">
    <name type="scientific">Humibacillus xanthopallidus</name>
    <dbReference type="NCBI Taxonomy" id="412689"/>
    <lineage>
        <taxon>Bacteria</taxon>
        <taxon>Bacillati</taxon>
        <taxon>Actinomycetota</taxon>
        <taxon>Actinomycetes</taxon>
        <taxon>Micrococcales</taxon>
        <taxon>Intrasporangiaceae</taxon>
        <taxon>Humibacillus</taxon>
    </lineage>
</organism>
<dbReference type="SMART" id="SM00563">
    <property type="entry name" value="PlsC"/>
    <property type="match status" value="1"/>
</dbReference>
<dbReference type="Proteomes" id="UP000320085">
    <property type="component" value="Unassembled WGS sequence"/>
</dbReference>
<feature type="region of interest" description="Disordered" evidence="1">
    <location>
        <begin position="1"/>
        <end position="325"/>
    </location>
</feature>
<dbReference type="EMBL" id="VFQF01000003">
    <property type="protein sequence ID" value="TQN45414.1"/>
    <property type="molecule type" value="Genomic_DNA"/>
</dbReference>
<proteinExistence type="predicted"/>
<feature type="compositionally biased region" description="Basic residues" evidence="1">
    <location>
        <begin position="222"/>
        <end position="234"/>
    </location>
</feature>
<feature type="compositionally biased region" description="Low complexity" evidence="1">
    <location>
        <begin position="87"/>
        <end position="125"/>
    </location>
</feature>
<feature type="compositionally biased region" description="Low complexity" evidence="1">
    <location>
        <begin position="65"/>
        <end position="79"/>
    </location>
</feature>
<dbReference type="InterPro" id="IPR002123">
    <property type="entry name" value="Plipid/glycerol_acylTrfase"/>
</dbReference>
<dbReference type="GO" id="GO:0016746">
    <property type="term" value="F:acyltransferase activity"/>
    <property type="evidence" value="ECO:0007669"/>
    <property type="project" value="UniProtKB-KW"/>
</dbReference>
<sequence>MSDETTAAPGAAQPAPVPQTSSEPTGSATSSVSTSASGSASKTATPKATKKKSARPDGAKKGTSPKKASGVKGAGPKKAAAPKREAAASTAVSADVTAAPRGAAPAKKPAARPARGAFAAGAARASGERRRRSGTPLVPSEPVEVSAARRIAMLEGAPVVDAPAVPVAAETTGSTRSEVTTAVGDPSAESSSSESSSGSSPESSSSGLSSASQSADEAAPAPRRRPTRASMRARRTAEGEPTRLRAVPSVPDDAPAADSATAASARATRPARPTRPPRSAIGGDRAARHTARGAGASTTPGDGILGDILTDADASPAGEAGGWEHSLTSGLQSRAERLVGAVLEAAEFSSEARPGPAELVDLAVNVLRAAATSAGLPAEEVERQVADALAYLRRRLTGDYVVDEFGFDEDYTVNVHLPLLRPFYQKWFRVEVRGIENIPSVGGALVVGNHSGTIAMDSLMTQVAVYDEHPEHRHLRMLGADLVFQMPFVGTMARRSGSTLAANTDAERLLRGGELVGVWPEGFKGVGKPFSERYKLQRFGRGGFVSAALRAGVPIVPVSIVGAEEIYPILGNMPTVARLLGLPYAPITPTFPLLGPLGMVPLPSKWLIEFGPPIDTSGFGPEAADDPMLVFDLTDQVRETIQQTLYSLLMQRKSVFL</sequence>
<evidence type="ECO:0000256" key="1">
    <source>
        <dbReference type="SAM" id="MobiDB-lite"/>
    </source>
</evidence>
<feature type="compositionally biased region" description="Polar residues" evidence="1">
    <location>
        <begin position="171"/>
        <end position="180"/>
    </location>
</feature>
<keyword evidence="3" id="KW-0012">Acyltransferase</keyword>
<reference evidence="3 4" key="1">
    <citation type="submission" date="2019-06" db="EMBL/GenBank/DDBJ databases">
        <title>Sequencing the genomes of 1000 actinobacteria strains.</title>
        <authorList>
            <person name="Klenk H.-P."/>
        </authorList>
    </citation>
    <scope>NUCLEOTIDE SEQUENCE [LARGE SCALE GENOMIC DNA]</scope>
    <source>
        <strain evidence="3 4">DSM 21776</strain>
    </source>
</reference>
<accession>A0A543PMW5</accession>
<feature type="compositionally biased region" description="Low complexity" evidence="1">
    <location>
        <begin position="245"/>
        <end position="284"/>
    </location>
</feature>
<dbReference type="SUPFAM" id="SSF69593">
    <property type="entry name" value="Glycerol-3-phosphate (1)-acyltransferase"/>
    <property type="match status" value="1"/>
</dbReference>
<dbReference type="GO" id="GO:0016020">
    <property type="term" value="C:membrane"/>
    <property type="evidence" value="ECO:0007669"/>
    <property type="project" value="TreeGrafter"/>
</dbReference>